<organism evidence="7 8">
    <name type="scientific">Muricaecibacterium torontonense</name>
    <dbReference type="NCBI Taxonomy" id="3032871"/>
    <lineage>
        <taxon>Bacteria</taxon>
        <taxon>Bacillati</taxon>
        <taxon>Actinomycetota</taxon>
        <taxon>Coriobacteriia</taxon>
        <taxon>Coriobacteriales</taxon>
        <taxon>Atopobiaceae</taxon>
        <taxon>Muricaecibacterium</taxon>
    </lineage>
</organism>
<feature type="transmembrane region" description="Helical" evidence="6">
    <location>
        <begin position="211"/>
        <end position="230"/>
    </location>
</feature>
<dbReference type="InterPro" id="IPR051598">
    <property type="entry name" value="TSUP/Inactive_protease-like"/>
</dbReference>
<comment type="caution">
    <text evidence="7">The sequence shown here is derived from an EMBL/GenBank/DDBJ whole genome shotgun (WGS) entry which is preliminary data.</text>
</comment>
<comment type="similarity">
    <text evidence="2 6">Belongs to the 4-toluene sulfonate uptake permease (TSUP) (TC 2.A.102) family.</text>
</comment>
<gene>
    <name evidence="7" type="ORF">E5334_02210</name>
</gene>
<evidence type="ECO:0000256" key="3">
    <source>
        <dbReference type="ARBA" id="ARBA00022692"/>
    </source>
</evidence>
<dbReference type="PANTHER" id="PTHR43701">
    <property type="entry name" value="MEMBRANE TRANSPORTER PROTEIN MJ0441-RELATED"/>
    <property type="match status" value="1"/>
</dbReference>
<dbReference type="Pfam" id="PF01925">
    <property type="entry name" value="TauE"/>
    <property type="match status" value="1"/>
</dbReference>
<keyword evidence="3 6" id="KW-0812">Transmembrane</keyword>
<evidence type="ECO:0000313" key="7">
    <source>
        <dbReference type="EMBL" id="TGY63334.1"/>
    </source>
</evidence>
<accession>A0A4S2F7F7</accession>
<feature type="transmembrane region" description="Helical" evidence="6">
    <location>
        <begin position="5"/>
        <end position="27"/>
    </location>
</feature>
<keyword evidence="4 6" id="KW-1133">Transmembrane helix</keyword>
<evidence type="ECO:0000256" key="2">
    <source>
        <dbReference type="ARBA" id="ARBA00009142"/>
    </source>
</evidence>
<sequence length="264" mass="27598">MYWIIWPICLAACFVGSICGLGGGVIIKPALDLFGHMDVAQVSFLSGCTVLAMALYSVLRARAKGNLRAEAKVDTSVAVGAVVGGLAGKQLFSVLSTAFPYPRIVGCTQAAALFAVCLFTIVYTLRRDEDEVRERHLSGWWAGALVGVGLGAISAFLGIGGGPVNIVAMTFFFAMTSKDAAQASLYIILYSQTAATLMSLFTQDLSGIDPLLFLGMVGFGIAGAAGGRTLNAQLSNEIVDRLFIGLLVVIIGITIANFIGFAAI</sequence>
<dbReference type="RefSeq" id="WP_136011961.1">
    <property type="nucleotide sequence ID" value="NZ_SRYE01000001.1"/>
</dbReference>
<keyword evidence="5 6" id="KW-0472">Membrane</keyword>
<keyword evidence="8" id="KW-1185">Reference proteome</keyword>
<dbReference type="OrthoDB" id="3181470at2"/>
<feature type="transmembrane region" description="Helical" evidence="6">
    <location>
        <begin position="242"/>
        <end position="263"/>
    </location>
</feature>
<comment type="subcellular location">
    <subcellularLocation>
        <location evidence="6">Cell membrane</location>
        <topology evidence="6">Multi-pass membrane protein</topology>
    </subcellularLocation>
    <subcellularLocation>
        <location evidence="1">Membrane</location>
        <topology evidence="1">Multi-pass membrane protein</topology>
    </subcellularLocation>
</comment>
<evidence type="ECO:0000256" key="6">
    <source>
        <dbReference type="RuleBase" id="RU363041"/>
    </source>
</evidence>
<dbReference type="GO" id="GO:0005886">
    <property type="term" value="C:plasma membrane"/>
    <property type="evidence" value="ECO:0007669"/>
    <property type="project" value="UniProtKB-SubCell"/>
</dbReference>
<proteinExistence type="inferred from homology"/>
<feature type="transmembrane region" description="Helical" evidence="6">
    <location>
        <begin position="39"/>
        <end position="59"/>
    </location>
</feature>
<keyword evidence="6" id="KW-1003">Cell membrane</keyword>
<evidence type="ECO:0000313" key="8">
    <source>
        <dbReference type="Proteomes" id="UP000310263"/>
    </source>
</evidence>
<name>A0A4S2F7F7_9ACTN</name>
<feature type="transmembrane region" description="Helical" evidence="6">
    <location>
        <begin position="137"/>
        <end position="160"/>
    </location>
</feature>
<dbReference type="Proteomes" id="UP000310263">
    <property type="component" value="Unassembled WGS sequence"/>
</dbReference>
<reference evidence="7 8" key="1">
    <citation type="submission" date="2019-04" db="EMBL/GenBank/DDBJ databases">
        <title>Microbes associate with the intestines of laboratory mice.</title>
        <authorList>
            <person name="Navarre W."/>
            <person name="Wong E."/>
            <person name="Huang K."/>
            <person name="Tropini C."/>
            <person name="Ng K."/>
            <person name="Yu B."/>
        </authorList>
    </citation>
    <scope>NUCLEOTIDE SEQUENCE [LARGE SCALE GENOMIC DNA]</scope>
    <source>
        <strain evidence="7 8">NM07_P-09</strain>
    </source>
</reference>
<dbReference type="InterPro" id="IPR002781">
    <property type="entry name" value="TM_pro_TauE-like"/>
</dbReference>
<dbReference type="AlphaFoldDB" id="A0A4S2F7F7"/>
<dbReference type="EMBL" id="SRYE01000001">
    <property type="protein sequence ID" value="TGY63334.1"/>
    <property type="molecule type" value="Genomic_DNA"/>
</dbReference>
<feature type="transmembrane region" description="Helical" evidence="6">
    <location>
        <begin position="103"/>
        <end position="125"/>
    </location>
</feature>
<evidence type="ECO:0000256" key="4">
    <source>
        <dbReference type="ARBA" id="ARBA00022989"/>
    </source>
</evidence>
<dbReference type="PANTHER" id="PTHR43701:SF2">
    <property type="entry name" value="MEMBRANE TRANSPORTER PROTEIN YJNA-RELATED"/>
    <property type="match status" value="1"/>
</dbReference>
<evidence type="ECO:0000256" key="5">
    <source>
        <dbReference type="ARBA" id="ARBA00023136"/>
    </source>
</evidence>
<protein>
    <recommendedName>
        <fullName evidence="6">Probable membrane transporter protein</fullName>
    </recommendedName>
</protein>
<evidence type="ECO:0000256" key="1">
    <source>
        <dbReference type="ARBA" id="ARBA00004141"/>
    </source>
</evidence>